<dbReference type="SMART" id="SM00530">
    <property type="entry name" value="HTH_XRE"/>
    <property type="match status" value="1"/>
</dbReference>
<gene>
    <name evidence="3" type="ORF">CDO81_08535</name>
</gene>
<sequence>MPIASPRHAQHPVLVALGQAIRQARIDRQISQEELAHRSEIDRAYMSSIERGQQNPGFVSVARVASALDMTLAELMAEAGL</sequence>
<dbReference type="PROSITE" id="PS50943">
    <property type="entry name" value="HTH_CROC1"/>
    <property type="match status" value="1"/>
</dbReference>
<dbReference type="Gene3D" id="1.10.260.40">
    <property type="entry name" value="lambda repressor-like DNA-binding domains"/>
    <property type="match status" value="1"/>
</dbReference>
<dbReference type="GO" id="GO:0003677">
    <property type="term" value="F:DNA binding"/>
    <property type="evidence" value="ECO:0007669"/>
    <property type="project" value="UniProtKB-KW"/>
</dbReference>
<comment type="caution">
    <text evidence="3">The sequence shown here is derived from an EMBL/GenBank/DDBJ whole genome shotgun (WGS) entry which is preliminary data.</text>
</comment>
<protein>
    <submittedName>
        <fullName evidence="3">Transcriptional regulator</fullName>
    </submittedName>
</protein>
<dbReference type="InterPro" id="IPR050807">
    <property type="entry name" value="TransReg_Diox_bact_type"/>
</dbReference>
<dbReference type="PANTHER" id="PTHR46797">
    <property type="entry name" value="HTH-TYPE TRANSCRIPTIONAL REGULATOR"/>
    <property type="match status" value="1"/>
</dbReference>
<evidence type="ECO:0000256" key="1">
    <source>
        <dbReference type="ARBA" id="ARBA00023125"/>
    </source>
</evidence>
<dbReference type="EMBL" id="NISI01000002">
    <property type="protein sequence ID" value="OWR04619.1"/>
    <property type="molecule type" value="Genomic_DNA"/>
</dbReference>
<feature type="domain" description="HTH cro/C1-type" evidence="2">
    <location>
        <begin position="21"/>
        <end position="75"/>
    </location>
</feature>
<dbReference type="OrthoDB" id="1097442at2"/>
<dbReference type="SUPFAM" id="SSF47413">
    <property type="entry name" value="lambda repressor-like DNA-binding domains"/>
    <property type="match status" value="1"/>
</dbReference>
<reference evidence="3 4" key="1">
    <citation type="journal article" date="2007" name="Int. J. Syst. Evol. Microbiol.">
        <title>Description of Pelomonas aquatica sp. nov. and Pelomonas puraquae sp. nov., isolated from industrial and haemodialysis water.</title>
        <authorList>
            <person name="Gomila M."/>
            <person name="Bowien B."/>
            <person name="Falsen E."/>
            <person name="Moore E.R."/>
            <person name="Lalucat J."/>
        </authorList>
    </citation>
    <scope>NUCLEOTIDE SEQUENCE [LARGE SCALE GENOMIC DNA]</scope>
    <source>
        <strain evidence="3 4">CCUG 52769</strain>
    </source>
</reference>
<accession>A0A254N9B8</accession>
<dbReference type="InterPro" id="IPR001387">
    <property type="entry name" value="Cro/C1-type_HTH"/>
</dbReference>
<evidence type="ECO:0000259" key="2">
    <source>
        <dbReference type="PROSITE" id="PS50943"/>
    </source>
</evidence>
<organism evidence="3 4">
    <name type="scientific">Roseateles puraquae</name>
    <dbReference type="NCBI Taxonomy" id="431059"/>
    <lineage>
        <taxon>Bacteria</taxon>
        <taxon>Pseudomonadati</taxon>
        <taxon>Pseudomonadota</taxon>
        <taxon>Betaproteobacteria</taxon>
        <taxon>Burkholderiales</taxon>
        <taxon>Sphaerotilaceae</taxon>
        <taxon>Roseateles</taxon>
    </lineage>
</organism>
<dbReference type="GO" id="GO:0005829">
    <property type="term" value="C:cytosol"/>
    <property type="evidence" value="ECO:0007669"/>
    <property type="project" value="TreeGrafter"/>
</dbReference>
<dbReference type="Proteomes" id="UP000197446">
    <property type="component" value="Unassembled WGS sequence"/>
</dbReference>
<name>A0A254N9B8_9BURK</name>
<dbReference type="GO" id="GO:0003700">
    <property type="term" value="F:DNA-binding transcription factor activity"/>
    <property type="evidence" value="ECO:0007669"/>
    <property type="project" value="TreeGrafter"/>
</dbReference>
<evidence type="ECO:0000313" key="3">
    <source>
        <dbReference type="EMBL" id="OWR04619.1"/>
    </source>
</evidence>
<keyword evidence="1" id="KW-0238">DNA-binding</keyword>
<dbReference type="Pfam" id="PF01381">
    <property type="entry name" value="HTH_3"/>
    <property type="match status" value="1"/>
</dbReference>
<dbReference type="CDD" id="cd00093">
    <property type="entry name" value="HTH_XRE"/>
    <property type="match status" value="1"/>
</dbReference>
<proteinExistence type="predicted"/>
<dbReference type="InterPro" id="IPR010982">
    <property type="entry name" value="Lambda_DNA-bd_dom_sf"/>
</dbReference>
<dbReference type="AlphaFoldDB" id="A0A254N9B8"/>
<dbReference type="PANTHER" id="PTHR46797:SF1">
    <property type="entry name" value="METHYLPHOSPHONATE SYNTHASE"/>
    <property type="match status" value="1"/>
</dbReference>
<dbReference type="RefSeq" id="WP_088482754.1">
    <property type="nucleotide sequence ID" value="NZ_NISI01000002.1"/>
</dbReference>
<evidence type="ECO:0000313" key="4">
    <source>
        <dbReference type="Proteomes" id="UP000197446"/>
    </source>
</evidence>
<keyword evidence="4" id="KW-1185">Reference proteome</keyword>